<feature type="transmembrane region" description="Helical" evidence="1">
    <location>
        <begin position="29"/>
        <end position="49"/>
    </location>
</feature>
<evidence type="ECO:0000256" key="1">
    <source>
        <dbReference type="SAM" id="Phobius"/>
    </source>
</evidence>
<feature type="transmembrane region" description="Helical" evidence="1">
    <location>
        <begin position="61"/>
        <end position="83"/>
    </location>
</feature>
<gene>
    <name evidence="2" type="ORF">HDF14_004130</name>
</gene>
<dbReference type="InterPro" id="IPR021493">
    <property type="entry name" value="DUF3147"/>
</dbReference>
<dbReference type="AlphaFoldDB" id="A0A9X0QHU8"/>
<proteinExistence type="predicted"/>
<keyword evidence="1" id="KW-0472">Membrane</keyword>
<evidence type="ECO:0000313" key="2">
    <source>
        <dbReference type="EMBL" id="MBB5330495.1"/>
    </source>
</evidence>
<comment type="caution">
    <text evidence="2">The sequence shown here is derived from an EMBL/GenBank/DDBJ whole genome shotgun (WGS) entry which is preliminary data.</text>
</comment>
<reference evidence="2 3" key="1">
    <citation type="submission" date="2020-08" db="EMBL/GenBank/DDBJ databases">
        <title>Genomic Encyclopedia of Type Strains, Phase IV (KMG-V): Genome sequencing to study the core and pangenomes of soil and plant-associated prokaryotes.</title>
        <authorList>
            <person name="Whitman W."/>
        </authorList>
    </citation>
    <scope>NUCLEOTIDE SEQUENCE [LARGE SCALE GENOMIC DNA]</scope>
    <source>
        <strain evidence="2 3">X5P2</strain>
    </source>
</reference>
<accession>A0A9X0QHU8</accession>
<feature type="transmembrane region" description="Helical" evidence="1">
    <location>
        <begin position="89"/>
        <end position="112"/>
    </location>
</feature>
<sequence length="114" mass="12332">MMDAILRFLIGGLVVSVFAILGDMIKPESLGGVFAAAPTIAFATLSLTLHKHGAAYIAIEARSMVAGAIAFFVYACCVSFILVRWRPKSLMAAITLMPVWFATAAAIWALWLRR</sequence>
<keyword evidence="1" id="KW-1133">Transmembrane helix</keyword>
<evidence type="ECO:0000313" key="3">
    <source>
        <dbReference type="Proteomes" id="UP000535182"/>
    </source>
</evidence>
<protein>
    <submittedName>
        <fullName evidence="2">Signal transduction protein with EAL and GGDEF domain</fullName>
    </submittedName>
</protein>
<organism evidence="2 3">
    <name type="scientific">Tunturiibacter gelidiferens</name>
    <dbReference type="NCBI Taxonomy" id="3069689"/>
    <lineage>
        <taxon>Bacteria</taxon>
        <taxon>Pseudomonadati</taxon>
        <taxon>Acidobacteriota</taxon>
        <taxon>Terriglobia</taxon>
        <taxon>Terriglobales</taxon>
        <taxon>Acidobacteriaceae</taxon>
        <taxon>Tunturiibacter</taxon>
    </lineage>
</organism>
<keyword evidence="3" id="KW-1185">Reference proteome</keyword>
<keyword evidence="1" id="KW-0812">Transmembrane</keyword>
<name>A0A9X0QHU8_9BACT</name>
<dbReference type="EMBL" id="JACHEB010000010">
    <property type="protein sequence ID" value="MBB5330495.1"/>
    <property type="molecule type" value="Genomic_DNA"/>
</dbReference>
<dbReference type="Proteomes" id="UP000535182">
    <property type="component" value="Unassembled WGS sequence"/>
</dbReference>
<dbReference type="Pfam" id="PF11345">
    <property type="entry name" value="DUF3147"/>
    <property type="match status" value="1"/>
</dbReference>